<comment type="catalytic activity">
    <reaction evidence="1 9">
        <text>D-mannonate = 2-dehydro-3-deoxy-D-gluconate + H2O</text>
        <dbReference type="Rhea" id="RHEA:20097"/>
        <dbReference type="ChEBI" id="CHEBI:15377"/>
        <dbReference type="ChEBI" id="CHEBI:17767"/>
        <dbReference type="ChEBI" id="CHEBI:57990"/>
        <dbReference type="EC" id="4.2.1.8"/>
    </reaction>
</comment>
<dbReference type="Pfam" id="PF03786">
    <property type="entry name" value="UxuA"/>
    <property type="match status" value="1"/>
</dbReference>
<dbReference type="Proteomes" id="UP000003100">
    <property type="component" value="Unassembled WGS sequence"/>
</dbReference>
<dbReference type="RefSeq" id="WP_005944874.1">
    <property type="nucleotide sequence ID" value="NZ_CP136423.1"/>
</dbReference>
<dbReference type="PATRIC" id="fig|476272.21.peg.3163"/>
<name>C0CH45_BLAHS</name>
<comment type="pathway">
    <text evidence="3 9">Carbohydrate metabolism; pentose and glucuronate interconversion.</text>
</comment>
<dbReference type="HOGENOM" id="CLU_058621_1_0_9"/>
<dbReference type="PANTHER" id="PTHR30387:SF2">
    <property type="entry name" value="MANNONATE DEHYDRATASE"/>
    <property type="match status" value="1"/>
</dbReference>
<keyword evidence="8 9" id="KW-0456">Lyase</keyword>
<protein>
    <recommendedName>
        <fullName evidence="5 9">Mannonate dehydratase</fullName>
        <ecNumber evidence="5 9">4.2.1.8</ecNumber>
    </recommendedName>
    <alternativeName>
        <fullName evidence="9">D-mannonate hydro-lyase</fullName>
    </alternativeName>
</protein>
<dbReference type="EMBL" id="ACBZ01000004">
    <property type="protein sequence ID" value="EEG50864.1"/>
    <property type="molecule type" value="Genomic_DNA"/>
</dbReference>
<dbReference type="NCBIfam" id="NF003027">
    <property type="entry name" value="PRK03906.1"/>
    <property type="match status" value="1"/>
</dbReference>
<evidence type="ECO:0000256" key="6">
    <source>
        <dbReference type="ARBA" id="ARBA00023004"/>
    </source>
</evidence>
<dbReference type="GeneID" id="86821443"/>
<dbReference type="PIRSF" id="PIRSF016049">
    <property type="entry name" value="Man_dehyd"/>
    <property type="match status" value="1"/>
</dbReference>
<comment type="cofactor">
    <cofactor evidence="9">
        <name>Fe(2+)</name>
        <dbReference type="ChEBI" id="CHEBI:29033"/>
    </cofactor>
    <cofactor evidence="9">
        <name>Mn(2+)</name>
        <dbReference type="ChEBI" id="CHEBI:29035"/>
    </cofactor>
</comment>
<proteinExistence type="inferred from homology"/>
<evidence type="ECO:0000313" key="11">
    <source>
        <dbReference type="Proteomes" id="UP000003100"/>
    </source>
</evidence>
<dbReference type="InterPro" id="IPR036237">
    <property type="entry name" value="Xyl_isomerase-like_sf"/>
</dbReference>
<dbReference type="GO" id="GO:0008927">
    <property type="term" value="F:mannonate dehydratase activity"/>
    <property type="evidence" value="ECO:0007669"/>
    <property type="project" value="UniProtKB-UniRule"/>
</dbReference>
<reference evidence="10 11" key="1">
    <citation type="submission" date="2009-01" db="EMBL/GenBank/DDBJ databases">
        <authorList>
            <person name="Fulton L."/>
            <person name="Clifton S."/>
            <person name="Fulton B."/>
            <person name="Xu J."/>
            <person name="Minx P."/>
            <person name="Pepin K.H."/>
            <person name="Johnson M."/>
            <person name="Bhonagiri V."/>
            <person name="Nash W.E."/>
            <person name="Mardis E.R."/>
            <person name="Wilson R.K."/>
        </authorList>
    </citation>
    <scope>NUCLEOTIDE SEQUENCE [LARGE SCALE GENOMIC DNA]</scope>
    <source>
        <strain evidence="11">DSM 10507 / JCM 14656 / S5a33</strain>
    </source>
</reference>
<dbReference type="GO" id="GO:0030145">
    <property type="term" value="F:manganese ion binding"/>
    <property type="evidence" value="ECO:0007669"/>
    <property type="project" value="TreeGrafter"/>
</dbReference>
<sequence>MEMTLRWYGSKFDTVTLKQIRQIPGVTGVITTLYDTSPGEIWSRERIRSLKKEIETSGLHISGIESVNVHDAIKAGCSDRDFYIDNYIQTLENLGLEDLHLVCYNFMPVFDWTRTELARVRDDGSTVLAYTQEAVDALKPEEMFHSISNHTNGAVMPGWEPERMEHIKELFSLYQNINEEQLFQNLQYFLERVMPVCDKYQINLAIHPDDPAWSVFGLPRIITNKENILRMLKAVDNPHNGVTFCSGSYGTNLENDLPDMIRSFKGRIHFAHVRNLKFHSPTNFEEAAHLSSDGTFDMYEIMKALYETGFSGPIRPDHGRMIWDEVAMPGYGLYDRALGAAYLNGLWEAIEKGAGSI</sequence>
<dbReference type="SUPFAM" id="SSF51658">
    <property type="entry name" value="Xylose isomerase-like"/>
    <property type="match status" value="1"/>
</dbReference>
<keyword evidence="11" id="KW-1185">Reference proteome</keyword>
<evidence type="ECO:0000256" key="1">
    <source>
        <dbReference type="ARBA" id="ARBA00001794"/>
    </source>
</evidence>
<dbReference type="PANTHER" id="PTHR30387">
    <property type="entry name" value="MANNONATE DEHYDRATASE"/>
    <property type="match status" value="1"/>
</dbReference>
<evidence type="ECO:0000256" key="5">
    <source>
        <dbReference type="ARBA" id="ARBA00012927"/>
    </source>
</evidence>
<gene>
    <name evidence="9" type="primary">uxuA</name>
    <name evidence="10" type="ORF">RUMHYD_00158</name>
</gene>
<dbReference type="GO" id="GO:0008198">
    <property type="term" value="F:ferrous iron binding"/>
    <property type="evidence" value="ECO:0007669"/>
    <property type="project" value="TreeGrafter"/>
</dbReference>
<reference evidence="10 11" key="2">
    <citation type="submission" date="2009-02" db="EMBL/GenBank/DDBJ databases">
        <title>Draft genome sequence of Blautia hydrogenotrophica DSM 10507 (Ruminococcus hydrogenotrophicus DSM 10507).</title>
        <authorList>
            <person name="Sudarsanam P."/>
            <person name="Ley R."/>
            <person name="Guruge J."/>
            <person name="Turnbaugh P.J."/>
            <person name="Mahowald M."/>
            <person name="Liep D."/>
            <person name="Gordon J."/>
        </authorList>
    </citation>
    <scope>NUCLEOTIDE SEQUENCE [LARGE SCALE GENOMIC DNA]</scope>
    <source>
        <strain evidence="11">DSM 10507 / JCM 14656 / S5a33</strain>
    </source>
</reference>
<comment type="similarity">
    <text evidence="4 9">Belongs to the mannonate dehydratase family.</text>
</comment>
<dbReference type="NCBIfam" id="TIGR00695">
    <property type="entry name" value="uxuA"/>
    <property type="match status" value="1"/>
</dbReference>
<dbReference type="InterPro" id="IPR004628">
    <property type="entry name" value="Man_deHydtase"/>
</dbReference>
<evidence type="ECO:0000256" key="4">
    <source>
        <dbReference type="ARBA" id="ARBA00007389"/>
    </source>
</evidence>
<keyword evidence="6 9" id="KW-0408">Iron</keyword>
<dbReference type="UniPathway" id="UPA00246"/>
<evidence type="ECO:0000256" key="8">
    <source>
        <dbReference type="ARBA" id="ARBA00023239"/>
    </source>
</evidence>
<dbReference type="eggNOG" id="COG1312">
    <property type="taxonomic scope" value="Bacteria"/>
</dbReference>
<evidence type="ECO:0000256" key="3">
    <source>
        <dbReference type="ARBA" id="ARBA00004892"/>
    </source>
</evidence>
<keyword evidence="7 9" id="KW-0464">Manganese</keyword>
<organism evidence="10 11">
    <name type="scientific">Blautia hydrogenotrophica (strain DSM 10507 / JCM 14656 / S5a33)</name>
    <name type="common">Ruminococcus hydrogenotrophicus</name>
    <dbReference type="NCBI Taxonomy" id="476272"/>
    <lineage>
        <taxon>Bacteria</taxon>
        <taxon>Bacillati</taxon>
        <taxon>Bacillota</taxon>
        <taxon>Clostridia</taxon>
        <taxon>Lachnospirales</taxon>
        <taxon>Lachnospiraceae</taxon>
        <taxon>Blautia</taxon>
    </lineage>
</organism>
<evidence type="ECO:0000256" key="2">
    <source>
        <dbReference type="ARBA" id="ARBA00002713"/>
    </source>
</evidence>
<dbReference type="AlphaFoldDB" id="C0CH45"/>
<comment type="function">
    <text evidence="2 9">Catalyzes the dehydration of D-mannonate.</text>
</comment>
<evidence type="ECO:0000256" key="9">
    <source>
        <dbReference type="HAMAP-Rule" id="MF_00106"/>
    </source>
</evidence>
<evidence type="ECO:0000256" key="7">
    <source>
        <dbReference type="ARBA" id="ARBA00023211"/>
    </source>
</evidence>
<evidence type="ECO:0000313" key="10">
    <source>
        <dbReference type="EMBL" id="EEG50864.1"/>
    </source>
</evidence>
<dbReference type="Gene3D" id="3.20.20.150">
    <property type="entry name" value="Divalent-metal-dependent TIM barrel enzymes"/>
    <property type="match status" value="1"/>
</dbReference>
<dbReference type="GO" id="GO:0042840">
    <property type="term" value="P:D-glucuronate catabolic process"/>
    <property type="evidence" value="ECO:0007669"/>
    <property type="project" value="TreeGrafter"/>
</dbReference>
<accession>C0CH45</accession>
<dbReference type="HAMAP" id="MF_00106">
    <property type="entry name" value="UxuA"/>
    <property type="match status" value="1"/>
</dbReference>
<dbReference type="EC" id="4.2.1.8" evidence="5 9"/>